<feature type="transmembrane region" description="Helical" evidence="2">
    <location>
        <begin position="387"/>
        <end position="412"/>
    </location>
</feature>
<feature type="region of interest" description="Disordered" evidence="1">
    <location>
        <begin position="497"/>
        <end position="534"/>
    </location>
</feature>
<name>A0A3D8RZ12_9EURO</name>
<dbReference type="AlphaFoldDB" id="A0A3D8RZ12"/>
<feature type="transmembrane region" description="Helical" evidence="2">
    <location>
        <begin position="432"/>
        <end position="454"/>
    </location>
</feature>
<comment type="caution">
    <text evidence="3">The sequence shown here is derived from an EMBL/GenBank/DDBJ whole genome shotgun (WGS) entry which is preliminary data.</text>
</comment>
<protein>
    <recommendedName>
        <fullName evidence="5">CorA family metal ion transporter</fullName>
    </recommendedName>
</protein>
<dbReference type="RefSeq" id="XP_026603800.1">
    <property type="nucleotide sequence ID" value="XM_026747968.1"/>
</dbReference>
<organism evidence="3 4">
    <name type="scientific">Aspergillus mulundensis</name>
    <dbReference type="NCBI Taxonomy" id="1810919"/>
    <lineage>
        <taxon>Eukaryota</taxon>
        <taxon>Fungi</taxon>
        <taxon>Dikarya</taxon>
        <taxon>Ascomycota</taxon>
        <taxon>Pezizomycotina</taxon>
        <taxon>Eurotiomycetes</taxon>
        <taxon>Eurotiomycetidae</taxon>
        <taxon>Eurotiales</taxon>
        <taxon>Aspergillaceae</taxon>
        <taxon>Aspergillus</taxon>
        <taxon>Aspergillus subgen. Nidulantes</taxon>
    </lineage>
</organism>
<dbReference type="STRING" id="1810919.A0A3D8RZ12"/>
<gene>
    <name evidence="3" type="ORF">DSM5745_05952</name>
</gene>
<evidence type="ECO:0000256" key="2">
    <source>
        <dbReference type="SAM" id="Phobius"/>
    </source>
</evidence>
<evidence type="ECO:0008006" key="5">
    <source>
        <dbReference type="Google" id="ProtNLM"/>
    </source>
</evidence>
<keyword evidence="4" id="KW-1185">Reference proteome</keyword>
<keyword evidence="2" id="KW-0812">Transmembrane</keyword>
<dbReference type="EMBL" id="PVWQ01000006">
    <property type="protein sequence ID" value="RDW79100.1"/>
    <property type="molecule type" value="Genomic_DNA"/>
</dbReference>
<dbReference type="Gene3D" id="1.20.58.340">
    <property type="entry name" value="Magnesium transport protein CorA, transmembrane region"/>
    <property type="match status" value="1"/>
</dbReference>
<dbReference type="GeneID" id="38116322"/>
<keyword evidence="2" id="KW-0472">Membrane</keyword>
<accession>A0A3D8RZ12</accession>
<dbReference type="Proteomes" id="UP000256690">
    <property type="component" value="Unassembled WGS sequence"/>
</dbReference>
<evidence type="ECO:0000313" key="3">
    <source>
        <dbReference type="EMBL" id="RDW79100.1"/>
    </source>
</evidence>
<proteinExistence type="predicted"/>
<reference evidence="3 4" key="1">
    <citation type="journal article" date="2018" name="IMA Fungus">
        <title>IMA Genome-F 9: Draft genome sequence of Annulohypoxylon stygium, Aspergillus mulundensis, Berkeleyomyces basicola (syn. Thielaviopsis basicola), Ceratocystis smalleyi, two Cercospora beticola strains, Coleophoma cylindrospora, Fusarium fracticaudum, Phialophora cf. hyalina, and Morchella septimelata.</title>
        <authorList>
            <person name="Wingfield B.D."/>
            <person name="Bills G.F."/>
            <person name="Dong Y."/>
            <person name="Huang W."/>
            <person name="Nel W.J."/>
            <person name="Swalarsk-Parry B.S."/>
            <person name="Vaghefi N."/>
            <person name="Wilken P.M."/>
            <person name="An Z."/>
            <person name="de Beer Z.W."/>
            <person name="De Vos L."/>
            <person name="Chen L."/>
            <person name="Duong T.A."/>
            <person name="Gao Y."/>
            <person name="Hammerbacher A."/>
            <person name="Kikkert J.R."/>
            <person name="Li Y."/>
            <person name="Li H."/>
            <person name="Li K."/>
            <person name="Li Q."/>
            <person name="Liu X."/>
            <person name="Ma X."/>
            <person name="Naidoo K."/>
            <person name="Pethybridge S.J."/>
            <person name="Sun J."/>
            <person name="Steenkamp E.T."/>
            <person name="van der Nest M.A."/>
            <person name="van Wyk S."/>
            <person name="Wingfield M.J."/>
            <person name="Xiong C."/>
            <person name="Yue Q."/>
            <person name="Zhang X."/>
        </authorList>
    </citation>
    <scope>NUCLEOTIDE SEQUENCE [LARGE SCALE GENOMIC DNA]</scope>
    <source>
        <strain evidence="3 4">DSM 5745</strain>
    </source>
</reference>
<sequence>MFQFNRELAAFGINWTPKRLYYLEAWNFADVQSATLWNFREGFLEDSQVPEWLNQTGEFSPPTPPIAAGAARGGIRLLACNYHLFPKVSVGMSREAFELVESSFQLHPATLPALEVATGTFSRHFENDMNGGRQISIILKAPQKYEIGNHMLSLTYNTTSRWSTALLAGESLVDFTINLHNLPSLPSGPWSPCAVVREYLISSPTLWGHPLTLPCIVLSHHLKRLQHHCNRDLTPAVMAVEAQLGVTRVGRRNSESASRTLSAFKGRPVARAQSEHLTVTINTQLTRVGFTAHNPKWNYQASELLVRVMTEVIASNPHLPPDANDAILGLLDHNITLARSLEDHVLGIQKRLELQLNVLYSFVAQTDNRLSARLAATAGRDSTSMKILAFITTIFLPGSYVATLFSMNMFNWDDGSDSATSESGGTTVSPQFWIYWAVAAPLTAITLAGWALWWSFEKHRYDEHLEGTEQNANVKTPPWWRRIMESRQILHPELADPLGAIPVPNQPTEQYEDSQYDGHRRRRVRGERRLSRSR</sequence>
<dbReference type="OrthoDB" id="5396681at2759"/>
<evidence type="ECO:0000313" key="4">
    <source>
        <dbReference type="Proteomes" id="UP000256690"/>
    </source>
</evidence>
<evidence type="ECO:0000256" key="1">
    <source>
        <dbReference type="SAM" id="MobiDB-lite"/>
    </source>
</evidence>
<keyword evidence="2" id="KW-1133">Transmembrane helix</keyword>